<dbReference type="AlphaFoldDB" id="A0A6A4VRN5"/>
<feature type="compositionally biased region" description="Low complexity" evidence="1">
    <location>
        <begin position="60"/>
        <end position="72"/>
    </location>
</feature>
<keyword evidence="3" id="KW-1185">Reference proteome</keyword>
<feature type="compositionally biased region" description="Basic residues" evidence="1">
    <location>
        <begin position="73"/>
        <end position="85"/>
    </location>
</feature>
<evidence type="ECO:0000313" key="3">
    <source>
        <dbReference type="Proteomes" id="UP000440578"/>
    </source>
</evidence>
<sequence length="174" mass="19059">MAAQGPVITYYVLPVEKHRMDAGWENPFRPGGELSKEADQIVRAIQSGRPLDSSLDEADAAVTEPTAAAPGARQRRPGRRAGRCRHCTDRPWQRHRQPPATVPSRSQTTTLLPTRAHRPVIGTAARRRPAQTAVAAQSPGTVEVQHTLVKPEDASQVEQVNLKKKPRGKCCVVQ</sequence>
<gene>
    <name evidence="2" type="ORF">FJT64_008210</name>
</gene>
<comment type="caution">
    <text evidence="2">The sequence shown here is derived from an EMBL/GenBank/DDBJ whole genome shotgun (WGS) entry which is preliminary data.</text>
</comment>
<protein>
    <submittedName>
        <fullName evidence="2">Uncharacterized protein</fullName>
    </submittedName>
</protein>
<evidence type="ECO:0000256" key="1">
    <source>
        <dbReference type="SAM" id="MobiDB-lite"/>
    </source>
</evidence>
<dbReference type="EMBL" id="VIIS01001707">
    <property type="protein sequence ID" value="KAF0294070.1"/>
    <property type="molecule type" value="Genomic_DNA"/>
</dbReference>
<dbReference type="Proteomes" id="UP000440578">
    <property type="component" value="Unassembled WGS sequence"/>
</dbReference>
<feature type="region of interest" description="Disordered" evidence="1">
    <location>
        <begin position="48"/>
        <end position="108"/>
    </location>
</feature>
<name>A0A6A4VRN5_AMPAM</name>
<dbReference type="OrthoDB" id="6355072at2759"/>
<organism evidence="2 3">
    <name type="scientific">Amphibalanus amphitrite</name>
    <name type="common">Striped barnacle</name>
    <name type="synonym">Balanus amphitrite</name>
    <dbReference type="NCBI Taxonomy" id="1232801"/>
    <lineage>
        <taxon>Eukaryota</taxon>
        <taxon>Metazoa</taxon>
        <taxon>Ecdysozoa</taxon>
        <taxon>Arthropoda</taxon>
        <taxon>Crustacea</taxon>
        <taxon>Multicrustacea</taxon>
        <taxon>Cirripedia</taxon>
        <taxon>Thoracica</taxon>
        <taxon>Thoracicalcarea</taxon>
        <taxon>Balanomorpha</taxon>
        <taxon>Balanoidea</taxon>
        <taxon>Balanidae</taxon>
        <taxon>Amphibalaninae</taxon>
        <taxon>Amphibalanus</taxon>
    </lineage>
</organism>
<reference evidence="2 3" key="1">
    <citation type="submission" date="2019-07" db="EMBL/GenBank/DDBJ databases">
        <title>Draft genome assembly of a fouling barnacle, Amphibalanus amphitrite (Darwin, 1854): The first reference genome for Thecostraca.</title>
        <authorList>
            <person name="Kim W."/>
        </authorList>
    </citation>
    <scope>NUCLEOTIDE SEQUENCE [LARGE SCALE GENOMIC DNA]</scope>
    <source>
        <strain evidence="2">SNU_AA5</strain>
        <tissue evidence="2">Soma without cirri and trophi</tissue>
    </source>
</reference>
<proteinExistence type="predicted"/>
<evidence type="ECO:0000313" key="2">
    <source>
        <dbReference type="EMBL" id="KAF0294070.1"/>
    </source>
</evidence>
<accession>A0A6A4VRN5</accession>